<protein>
    <submittedName>
        <fullName evidence="1">Uncharacterized protein</fullName>
    </submittedName>
</protein>
<dbReference type="EMBL" id="JANRMS010000036">
    <property type="protein sequence ID" value="KAJ3548889.1"/>
    <property type="molecule type" value="Genomic_DNA"/>
</dbReference>
<sequence>MDSNPSAGVPVPQMYTVQGCFGSLPADATRVTVDTKKVSNAYCSELCSEDKKRVAITHVNLCYCADTYPPEDSLLDDDKCNSPCPAYPPEACGASEPDAYSVFNTGIKVQVDYNESAAPKPTASSVVSGSNSTTTAGSGKDTTSASASVSTTADGSDEPSSTPSTSGVPNNAAHRFSTPMGNIARKVHGFFNSGNGRSGSDRTRQAKQDL</sequence>
<evidence type="ECO:0000313" key="1">
    <source>
        <dbReference type="EMBL" id="KAJ3548889.1"/>
    </source>
</evidence>
<name>A0ACC1SY65_9HYPO</name>
<gene>
    <name evidence="1" type="ORF">NM208_g793</name>
</gene>
<comment type="caution">
    <text evidence="1">The sequence shown here is derived from an EMBL/GenBank/DDBJ whole genome shotgun (WGS) entry which is preliminary data.</text>
</comment>
<accession>A0ACC1SY65</accession>
<evidence type="ECO:0000313" key="2">
    <source>
        <dbReference type="Proteomes" id="UP001148629"/>
    </source>
</evidence>
<proteinExistence type="predicted"/>
<dbReference type="Proteomes" id="UP001148629">
    <property type="component" value="Unassembled WGS sequence"/>
</dbReference>
<keyword evidence="2" id="KW-1185">Reference proteome</keyword>
<reference evidence="1" key="1">
    <citation type="submission" date="2022-08" db="EMBL/GenBank/DDBJ databases">
        <title>Genome Sequence of Fusarium decemcellulare.</title>
        <authorList>
            <person name="Buettner E."/>
        </authorList>
    </citation>
    <scope>NUCLEOTIDE SEQUENCE</scope>
    <source>
        <strain evidence="1">Babe19</strain>
    </source>
</reference>
<organism evidence="1 2">
    <name type="scientific">Fusarium decemcellulare</name>
    <dbReference type="NCBI Taxonomy" id="57161"/>
    <lineage>
        <taxon>Eukaryota</taxon>
        <taxon>Fungi</taxon>
        <taxon>Dikarya</taxon>
        <taxon>Ascomycota</taxon>
        <taxon>Pezizomycotina</taxon>
        <taxon>Sordariomycetes</taxon>
        <taxon>Hypocreomycetidae</taxon>
        <taxon>Hypocreales</taxon>
        <taxon>Nectriaceae</taxon>
        <taxon>Fusarium</taxon>
        <taxon>Fusarium decemcellulare species complex</taxon>
    </lineage>
</organism>